<dbReference type="PANTHER" id="PTHR36440">
    <property type="entry name" value="PUTATIVE (AFU_ORTHOLOGUE AFUA_8G07350)-RELATED"/>
    <property type="match status" value="1"/>
</dbReference>
<reference evidence="3 4" key="1">
    <citation type="submission" date="2016-12" db="EMBL/GenBank/DDBJ databases">
        <authorList>
            <person name="Song W.-J."/>
            <person name="Kurnit D.M."/>
        </authorList>
    </citation>
    <scope>NUCLEOTIDE SEQUENCE [LARGE SCALE GENOMIC DNA]</scope>
    <source>
        <strain evidence="3 4">DSM 43162</strain>
    </source>
</reference>
<sequence>MSTRLIRAAAGDTYDHLGLRLRVRLTGQDTGGSLALIEHVGKQGAGSPLHRHTREAETFVVLDGALDGWSDGEHTDVSAGDSLHLPAGTEHAYRIRSDTARFLLLLTPAGFDQFFVTDGTPSDPGTELPPVPGPPLRRRWSDSPRCSASTG</sequence>
<evidence type="ECO:0000259" key="2">
    <source>
        <dbReference type="Pfam" id="PF07883"/>
    </source>
</evidence>
<proteinExistence type="predicted"/>
<dbReference type="RefSeq" id="WP_072918231.1">
    <property type="nucleotide sequence ID" value="NZ_FRDM01000010.1"/>
</dbReference>
<dbReference type="InterPro" id="IPR011051">
    <property type="entry name" value="RmlC_Cupin_sf"/>
</dbReference>
<dbReference type="CDD" id="cd02215">
    <property type="entry name" value="cupin_QDO_N_C"/>
    <property type="match status" value="1"/>
</dbReference>
<dbReference type="Gene3D" id="2.60.120.10">
    <property type="entry name" value="Jelly Rolls"/>
    <property type="match status" value="1"/>
</dbReference>
<dbReference type="AlphaFoldDB" id="A0A1M7TZV4"/>
<dbReference type="EMBL" id="FRDM01000010">
    <property type="protein sequence ID" value="SHN76322.1"/>
    <property type="molecule type" value="Genomic_DNA"/>
</dbReference>
<evidence type="ECO:0000313" key="4">
    <source>
        <dbReference type="Proteomes" id="UP000184428"/>
    </source>
</evidence>
<dbReference type="InterPro" id="IPR013096">
    <property type="entry name" value="Cupin_2"/>
</dbReference>
<gene>
    <name evidence="3" type="ORF">SAMN05660350_02411</name>
</gene>
<protein>
    <submittedName>
        <fullName evidence="3">Cupin domain protein</fullName>
    </submittedName>
</protein>
<evidence type="ECO:0000256" key="1">
    <source>
        <dbReference type="SAM" id="MobiDB-lite"/>
    </source>
</evidence>
<name>A0A1M7TZV4_9ACTN</name>
<accession>A0A1M7TZV4</accession>
<dbReference type="InterPro" id="IPR014710">
    <property type="entry name" value="RmlC-like_jellyroll"/>
</dbReference>
<dbReference type="Pfam" id="PF07883">
    <property type="entry name" value="Cupin_2"/>
    <property type="match status" value="1"/>
</dbReference>
<dbReference type="InterPro" id="IPR053146">
    <property type="entry name" value="QDO-like"/>
</dbReference>
<dbReference type="OrthoDB" id="9791637at2"/>
<dbReference type="SUPFAM" id="SSF51182">
    <property type="entry name" value="RmlC-like cupins"/>
    <property type="match status" value="1"/>
</dbReference>
<feature type="region of interest" description="Disordered" evidence="1">
    <location>
        <begin position="117"/>
        <end position="151"/>
    </location>
</feature>
<organism evidence="3 4">
    <name type="scientific">Geodermatophilus obscurus</name>
    <dbReference type="NCBI Taxonomy" id="1861"/>
    <lineage>
        <taxon>Bacteria</taxon>
        <taxon>Bacillati</taxon>
        <taxon>Actinomycetota</taxon>
        <taxon>Actinomycetes</taxon>
        <taxon>Geodermatophilales</taxon>
        <taxon>Geodermatophilaceae</taxon>
        <taxon>Geodermatophilus</taxon>
    </lineage>
</organism>
<dbReference type="Proteomes" id="UP000184428">
    <property type="component" value="Unassembled WGS sequence"/>
</dbReference>
<evidence type="ECO:0000313" key="3">
    <source>
        <dbReference type="EMBL" id="SHN76322.1"/>
    </source>
</evidence>
<feature type="domain" description="Cupin type-2" evidence="2">
    <location>
        <begin position="42"/>
        <end position="102"/>
    </location>
</feature>
<dbReference type="PANTHER" id="PTHR36440:SF1">
    <property type="entry name" value="PUTATIVE (AFU_ORTHOLOGUE AFUA_8G07350)-RELATED"/>
    <property type="match status" value="1"/>
</dbReference>